<dbReference type="AlphaFoldDB" id="U2FMD1"/>
<reference evidence="3 4" key="2">
    <citation type="journal article" date="2013" name="PLoS ONE">
        <title>INDIGO - INtegrated Data Warehouse of MIcrobial GenOmes with Examples from the Red Sea Extremophiles.</title>
        <authorList>
            <person name="Alam I."/>
            <person name="Antunes A."/>
            <person name="Kamau A.A."/>
            <person name="Ba Alawi W."/>
            <person name="Kalkatawi M."/>
            <person name="Stingl U."/>
            <person name="Bajic V.B."/>
        </authorList>
    </citation>
    <scope>NUCLEOTIDE SEQUENCE [LARGE SCALE GENOMIC DNA]</scope>
    <source>
        <strain evidence="3 4">SSD-17B</strain>
    </source>
</reference>
<dbReference type="SUPFAM" id="SSF50037">
    <property type="entry name" value="C-terminal domain of transcriptional repressors"/>
    <property type="match status" value="1"/>
</dbReference>
<gene>
    <name evidence="3" type="primary">feoA</name>
    <name evidence="3" type="ORF">HLPCO_001315</name>
</gene>
<keyword evidence="4" id="KW-1185">Reference proteome</keyword>
<name>U2FMD1_9MOLU</name>
<evidence type="ECO:0000313" key="3">
    <source>
        <dbReference type="EMBL" id="ERJ12329.1"/>
    </source>
</evidence>
<sequence length="74" mass="8515">MRKLCDVEIGETVTVISLEAVSYFKERLLSLGLKPNASVQVVRKGQRENLTVYNVDYRVKIALRREESKFINVT</sequence>
<dbReference type="InParanoid" id="U2FMD1"/>
<proteinExistence type="predicted"/>
<comment type="caution">
    <text evidence="3">The sequence shown here is derived from an EMBL/GenBank/DDBJ whole genome shotgun (WGS) entry which is preliminary data.</text>
</comment>
<organism evidence="3 4">
    <name type="scientific">Haloplasma contractile SSD-17B</name>
    <dbReference type="NCBI Taxonomy" id="1033810"/>
    <lineage>
        <taxon>Bacteria</taxon>
        <taxon>Bacillati</taxon>
        <taxon>Mycoplasmatota</taxon>
        <taxon>Mollicutes</taxon>
        <taxon>Haloplasmatales</taxon>
        <taxon>Haloplasmataceae</taxon>
        <taxon>Haloplasma</taxon>
    </lineage>
</organism>
<dbReference type="InterPro" id="IPR038157">
    <property type="entry name" value="FeoA_core_dom"/>
</dbReference>
<reference evidence="3 4" key="1">
    <citation type="journal article" date="2011" name="J. Bacteriol.">
        <title>Genome sequence of Haloplasma contractile, an unusual contractile bacterium from a deep-sea anoxic brine lake.</title>
        <authorList>
            <person name="Antunes A."/>
            <person name="Alam I."/>
            <person name="El Dorry H."/>
            <person name="Siam R."/>
            <person name="Robertson A."/>
            <person name="Bajic V.B."/>
            <person name="Stingl U."/>
        </authorList>
    </citation>
    <scope>NUCLEOTIDE SEQUENCE [LARGE SCALE GENOMIC DNA]</scope>
    <source>
        <strain evidence="3 4">SSD-17B</strain>
    </source>
</reference>
<dbReference type="Pfam" id="PF04023">
    <property type="entry name" value="FeoA"/>
    <property type="match status" value="1"/>
</dbReference>
<protein>
    <submittedName>
        <fullName evidence="3">Ferrous iron transport protein A</fullName>
    </submittedName>
</protein>
<dbReference type="InterPro" id="IPR008988">
    <property type="entry name" value="Transcriptional_repressor_C"/>
</dbReference>
<evidence type="ECO:0000259" key="2">
    <source>
        <dbReference type="SMART" id="SM00899"/>
    </source>
</evidence>
<dbReference type="GO" id="GO:0046914">
    <property type="term" value="F:transition metal ion binding"/>
    <property type="evidence" value="ECO:0007669"/>
    <property type="project" value="InterPro"/>
</dbReference>
<dbReference type="EMBL" id="AFNU02000004">
    <property type="protein sequence ID" value="ERJ12329.1"/>
    <property type="molecule type" value="Genomic_DNA"/>
</dbReference>
<evidence type="ECO:0000313" key="4">
    <source>
        <dbReference type="Proteomes" id="UP000005707"/>
    </source>
</evidence>
<dbReference type="Proteomes" id="UP000005707">
    <property type="component" value="Unassembled WGS sequence"/>
</dbReference>
<keyword evidence="1" id="KW-0408">Iron</keyword>
<accession>U2FMD1</accession>
<dbReference type="InterPro" id="IPR007167">
    <property type="entry name" value="Fe-transptr_FeoA-like"/>
</dbReference>
<evidence type="ECO:0000256" key="1">
    <source>
        <dbReference type="ARBA" id="ARBA00023004"/>
    </source>
</evidence>
<dbReference type="RefSeq" id="WP_008825094.1">
    <property type="nucleotide sequence ID" value="NZ_AFNU02000004.1"/>
</dbReference>
<dbReference type="OrthoDB" id="9811076at2"/>
<dbReference type="SMART" id="SM00899">
    <property type="entry name" value="FeoA"/>
    <property type="match status" value="1"/>
</dbReference>
<dbReference type="STRING" id="1033810.HLPCO_001315"/>
<dbReference type="Gene3D" id="2.30.30.90">
    <property type="match status" value="1"/>
</dbReference>
<feature type="domain" description="Ferrous iron transporter FeoA-like" evidence="2">
    <location>
        <begin position="2"/>
        <end position="74"/>
    </location>
</feature>